<evidence type="ECO:0000259" key="2">
    <source>
        <dbReference type="PROSITE" id="PS50213"/>
    </source>
</evidence>
<dbReference type="SUPFAM" id="SSF82153">
    <property type="entry name" value="FAS1 domain"/>
    <property type="match status" value="2"/>
</dbReference>
<dbReference type="GO" id="GO:0005615">
    <property type="term" value="C:extracellular space"/>
    <property type="evidence" value="ECO:0007669"/>
    <property type="project" value="TreeGrafter"/>
</dbReference>
<keyword evidence="1" id="KW-0732">Signal</keyword>
<feature type="chain" id="PRO_5040904624" evidence="1">
    <location>
        <begin position="20"/>
        <end position="326"/>
    </location>
</feature>
<dbReference type="Gene3D" id="2.30.180.10">
    <property type="entry name" value="FAS1 domain"/>
    <property type="match status" value="2"/>
</dbReference>
<gene>
    <name evidence="3" type="ORF">FWILDA_LOCUS6524</name>
</gene>
<evidence type="ECO:0000256" key="1">
    <source>
        <dbReference type="SAM" id="SignalP"/>
    </source>
</evidence>
<proteinExistence type="predicted"/>
<dbReference type="PANTHER" id="PTHR10900:SF77">
    <property type="entry name" value="FI19380P1"/>
    <property type="match status" value="1"/>
</dbReference>
<dbReference type="EMBL" id="CAMKVN010001193">
    <property type="protein sequence ID" value="CAI2174303.1"/>
    <property type="molecule type" value="Genomic_DNA"/>
</dbReference>
<reference evidence="3" key="1">
    <citation type="submission" date="2022-08" db="EMBL/GenBank/DDBJ databases">
        <authorList>
            <person name="Kallberg Y."/>
            <person name="Tangrot J."/>
            <person name="Rosling A."/>
        </authorList>
    </citation>
    <scope>NUCLEOTIDE SEQUENCE</scope>
    <source>
        <strain evidence="3">Wild A</strain>
    </source>
</reference>
<organism evidence="3 4">
    <name type="scientific">Funneliformis geosporum</name>
    <dbReference type="NCBI Taxonomy" id="1117311"/>
    <lineage>
        <taxon>Eukaryota</taxon>
        <taxon>Fungi</taxon>
        <taxon>Fungi incertae sedis</taxon>
        <taxon>Mucoromycota</taxon>
        <taxon>Glomeromycotina</taxon>
        <taxon>Glomeromycetes</taxon>
        <taxon>Glomerales</taxon>
        <taxon>Glomeraceae</taxon>
        <taxon>Funneliformis</taxon>
    </lineage>
</organism>
<dbReference type="GO" id="GO:0016236">
    <property type="term" value="P:macroautophagy"/>
    <property type="evidence" value="ECO:0007669"/>
    <property type="project" value="TreeGrafter"/>
</dbReference>
<dbReference type="PANTHER" id="PTHR10900">
    <property type="entry name" value="PERIOSTIN-RELATED"/>
    <property type="match status" value="1"/>
</dbReference>
<accession>A0A9W4SLZ1</accession>
<feature type="domain" description="FAS1" evidence="2">
    <location>
        <begin position="23"/>
        <end position="165"/>
    </location>
</feature>
<comment type="caution">
    <text evidence="3">The sequence shown here is derived from an EMBL/GenBank/DDBJ whole genome shotgun (WGS) entry which is preliminary data.</text>
</comment>
<dbReference type="AlphaFoldDB" id="A0A9W4SLZ1"/>
<keyword evidence="4" id="KW-1185">Reference proteome</keyword>
<dbReference type="FunFam" id="2.30.180.10:FF:000032">
    <property type="entry name" value="Fasciclin domain-containing protein, putative"/>
    <property type="match status" value="1"/>
</dbReference>
<dbReference type="Proteomes" id="UP001153678">
    <property type="component" value="Unassembled WGS sequence"/>
</dbReference>
<evidence type="ECO:0000313" key="4">
    <source>
        <dbReference type="Proteomes" id="UP001153678"/>
    </source>
</evidence>
<dbReference type="OrthoDB" id="286301at2759"/>
<dbReference type="InterPro" id="IPR050904">
    <property type="entry name" value="Adhesion/Biosynth-related"/>
</dbReference>
<evidence type="ECO:0000313" key="3">
    <source>
        <dbReference type="EMBL" id="CAI2174303.1"/>
    </source>
</evidence>
<dbReference type="Pfam" id="PF02469">
    <property type="entry name" value="Fasciclin"/>
    <property type="match status" value="2"/>
</dbReference>
<feature type="signal peptide" evidence="1">
    <location>
        <begin position="1"/>
        <end position="19"/>
    </location>
</feature>
<name>A0A9W4SLZ1_9GLOM</name>
<sequence>MQLKHLVIIVATFVSSVISQDSTKSITDNVIENPKLTTLRNFISANDGLSKVLSGTDQMTILAPSDDAFAALGENYPKDSREIESIIRYHIINKVAKVNDLIKTIYPNTLLTEGVKLPDKAGQVVVVRSADKGNATISDGLEKAKIDQPDLEAKNGIIHIIDKVLMPPKGPSDTAKQVSELSTFSQTLSTKDLISDVDGEKEITIFAPNNEAFDKLSRSTFESKDFKDTMKYHIARGVFYSRTVENNTHAKTSQGDKIIITVSGGEVFVNDAKVITADILTNNGVIHVIDTVLDQRSAKSSAGLIKATSGVSLSAAVLFCAFAFLF</sequence>
<dbReference type="InterPro" id="IPR000782">
    <property type="entry name" value="FAS1_domain"/>
</dbReference>
<feature type="domain" description="FAS1" evidence="2">
    <location>
        <begin position="168"/>
        <end position="293"/>
    </location>
</feature>
<protein>
    <submittedName>
        <fullName evidence="3">564_t:CDS:1</fullName>
    </submittedName>
</protein>
<dbReference type="SMART" id="SM00554">
    <property type="entry name" value="FAS1"/>
    <property type="match status" value="2"/>
</dbReference>
<dbReference type="GO" id="GO:0000329">
    <property type="term" value="C:fungal-type vacuole membrane"/>
    <property type="evidence" value="ECO:0007669"/>
    <property type="project" value="TreeGrafter"/>
</dbReference>
<dbReference type="PROSITE" id="PS50213">
    <property type="entry name" value="FAS1"/>
    <property type="match status" value="2"/>
</dbReference>
<dbReference type="InterPro" id="IPR036378">
    <property type="entry name" value="FAS1_dom_sf"/>
</dbReference>